<comment type="caution">
    <text evidence="1">The sequence shown here is derived from an EMBL/GenBank/DDBJ whole genome shotgun (WGS) entry which is preliminary data.</text>
</comment>
<dbReference type="Proteomes" id="UP000469523">
    <property type="component" value="Unassembled WGS sequence"/>
</dbReference>
<keyword evidence="2" id="KW-1185">Reference proteome</keyword>
<organism evidence="1 2">
    <name type="scientific">Tissierella pigra</name>
    <dbReference type="NCBI Taxonomy" id="2607614"/>
    <lineage>
        <taxon>Bacteria</taxon>
        <taxon>Bacillati</taxon>
        <taxon>Bacillota</taxon>
        <taxon>Tissierellia</taxon>
        <taxon>Tissierellales</taxon>
        <taxon>Tissierellaceae</taxon>
        <taxon>Tissierella</taxon>
    </lineage>
</organism>
<evidence type="ECO:0000313" key="1">
    <source>
        <dbReference type="EMBL" id="MSU02385.1"/>
    </source>
</evidence>
<evidence type="ECO:0008006" key="3">
    <source>
        <dbReference type="Google" id="ProtNLM"/>
    </source>
</evidence>
<gene>
    <name evidence="1" type="ORF">FYJ83_13040</name>
</gene>
<dbReference type="NCBIfam" id="NF047593">
    <property type="entry name" value="IS66_ISAeme5_TnpA"/>
    <property type="match status" value="1"/>
</dbReference>
<reference evidence="1 2" key="1">
    <citation type="submission" date="2019-09" db="EMBL/GenBank/DDBJ databases">
        <title>In-depth cultivation of the pig gut microbiome towards novel bacterial diversity and tailored functional studies.</title>
        <authorList>
            <person name="Wylensek D."/>
            <person name="Hitch T.C.A."/>
            <person name="Clavel T."/>
        </authorList>
    </citation>
    <scope>NUCLEOTIDE SEQUENCE [LARGE SCALE GENOMIC DNA]</scope>
    <source>
        <strain evidence="1 2">WCA3-693-APC-4?</strain>
    </source>
</reference>
<accession>A0A6N7Y0X0</accession>
<protein>
    <recommendedName>
        <fullName evidence="3">Transposase</fullName>
    </recommendedName>
</protein>
<dbReference type="EMBL" id="VUNQ01000031">
    <property type="protein sequence ID" value="MSU02385.1"/>
    <property type="molecule type" value="Genomic_DNA"/>
</dbReference>
<dbReference type="AlphaFoldDB" id="A0A6N7Y0X0"/>
<name>A0A6N7Y0X0_9FIRM</name>
<dbReference type="RefSeq" id="WP_154441194.1">
    <property type="nucleotide sequence ID" value="NZ_JAHLPJ010000001.1"/>
</dbReference>
<evidence type="ECO:0000313" key="2">
    <source>
        <dbReference type="Proteomes" id="UP000469523"/>
    </source>
</evidence>
<proteinExistence type="predicted"/>
<sequence length="106" mass="12326">MKLNENKELWTQRVEEFKSSNLNQTTWCEKNNIKVSSLRYWLRKLDNNSFTKPVNSSDAFEFACVSIAEDQASPAVTLEIKDVRLAITNDYDEVLLLKLIKTLKKL</sequence>